<gene>
    <name evidence="3" type="ORF">NDU88_008053</name>
</gene>
<feature type="region of interest" description="Disordered" evidence="1">
    <location>
        <begin position="29"/>
        <end position="71"/>
    </location>
</feature>
<protein>
    <recommendedName>
        <fullName evidence="5">Secreted protein</fullName>
    </recommendedName>
</protein>
<keyword evidence="2" id="KW-0732">Signal</keyword>
<evidence type="ECO:0000256" key="1">
    <source>
        <dbReference type="SAM" id="MobiDB-lite"/>
    </source>
</evidence>
<evidence type="ECO:0008006" key="5">
    <source>
        <dbReference type="Google" id="ProtNLM"/>
    </source>
</evidence>
<feature type="chain" id="PRO_5043328155" description="Secreted protein" evidence="2">
    <location>
        <begin position="26"/>
        <end position="71"/>
    </location>
</feature>
<feature type="signal peptide" evidence="2">
    <location>
        <begin position="1"/>
        <end position="25"/>
    </location>
</feature>
<dbReference type="Proteomes" id="UP001066276">
    <property type="component" value="Chromosome 5"/>
</dbReference>
<accession>A0AAV7RWJ0</accession>
<comment type="caution">
    <text evidence="3">The sequence shown here is derived from an EMBL/GenBank/DDBJ whole genome shotgun (WGS) entry which is preliminary data.</text>
</comment>
<proteinExistence type="predicted"/>
<evidence type="ECO:0000313" key="3">
    <source>
        <dbReference type="EMBL" id="KAJ1155323.1"/>
    </source>
</evidence>
<keyword evidence="4" id="KW-1185">Reference proteome</keyword>
<name>A0AAV7RWJ0_PLEWA</name>
<dbReference type="AlphaFoldDB" id="A0AAV7RWJ0"/>
<feature type="compositionally biased region" description="Basic and acidic residues" evidence="1">
    <location>
        <begin position="60"/>
        <end position="71"/>
    </location>
</feature>
<sequence length="71" mass="7217">MGWAHARCWVAVSSVLLAVGGGSAAARHNGITGNRQQSVEHPGATGAPPAREPCEALGPGRKDRSRVCGGE</sequence>
<dbReference type="EMBL" id="JANPWB010000009">
    <property type="protein sequence ID" value="KAJ1155323.1"/>
    <property type="molecule type" value="Genomic_DNA"/>
</dbReference>
<reference evidence="3" key="1">
    <citation type="journal article" date="2022" name="bioRxiv">
        <title>Sequencing and chromosome-scale assembly of the giantPleurodeles waltlgenome.</title>
        <authorList>
            <person name="Brown T."/>
            <person name="Elewa A."/>
            <person name="Iarovenko S."/>
            <person name="Subramanian E."/>
            <person name="Araus A.J."/>
            <person name="Petzold A."/>
            <person name="Susuki M."/>
            <person name="Suzuki K.-i.T."/>
            <person name="Hayashi T."/>
            <person name="Toyoda A."/>
            <person name="Oliveira C."/>
            <person name="Osipova E."/>
            <person name="Leigh N.D."/>
            <person name="Simon A."/>
            <person name="Yun M.H."/>
        </authorList>
    </citation>
    <scope>NUCLEOTIDE SEQUENCE</scope>
    <source>
        <strain evidence="3">20211129_DDA</strain>
        <tissue evidence="3">Liver</tissue>
    </source>
</reference>
<organism evidence="3 4">
    <name type="scientific">Pleurodeles waltl</name>
    <name type="common">Iberian ribbed newt</name>
    <dbReference type="NCBI Taxonomy" id="8319"/>
    <lineage>
        <taxon>Eukaryota</taxon>
        <taxon>Metazoa</taxon>
        <taxon>Chordata</taxon>
        <taxon>Craniata</taxon>
        <taxon>Vertebrata</taxon>
        <taxon>Euteleostomi</taxon>
        <taxon>Amphibia</taxon>
        <taxon>Batrachia</taxon>
        <taxon>Caudata</taxon>
        <taxon>Salamandroidea</taxon>
        <taxon>Salamandridae</taxon>
        <taxon>Pleurodelinae</taxon>
        <taxon>Pleurodeles</taxon>
    </lineage>
</organism>
<evidence type="ECO:0000313" key="4">
    <source>
        <dbReference type="Proteomes" id="UP001066276"/>
    </source>
</evidence>
<evidence type="ECO:0000256" key="2">
    <source>
        <dbReference type="SAM" id="SignalP"/>
    </source>
</evidence>